<keyword evidence="4 9" id="KW-1003">Cell membrane</keyword>
<feature type="transmembrane region" description="Helical" evidence="10">
    <location>
        <begin position="316"/>
        <end position="336"/>
    </location>
</feature>
<reference evidence="11 12" key="1">
    <citation type="submission" date="2015-03" db="EMBL/GenBank/DDBJ databases">
        <authorList>
            <person name="Radwan O."/>
            <person name="Al-Naeli F.A."/>
            <person name="Rendon G.A."/>
            <person name="Fields C."/>
        </authorList>
    </citation>
    <scope>NUCLEOTIDE SEQUENCE [LARGE SCALE GENOMIC DNA]</scope>
    <source>
        <strain evidence="11">CR-DP1</strain>
    </source>
</reference>
<evidence type="ECO:0000256" key="10">
    <source>
        <dbReference type="SAM" id="Phobius"/>
    </source>
</evidence>
<dbReference type="InterPro" id="IPR038770">
    <property type="entry name" value="Na+/solute_symporter_sf"/>
</dbReference>
<keyword evidence="8 9" id="KW-0472">Membrane</keyword>
<accession>A0A0F4ZII7</accession>
<keyword evidence="5 9" id="KW-0812">Transmembrane</keyword>
<evidence type="ECO:0008006" key="13">
    <source>
        <dbReference type="Google" id="ProtNLM"/>
    </source>
</evidence>
<dbReference type="PIRSF" id="PIRSF005508">
    <property type="entry name" value="Acr3"/>
    <property type="match status" value="1"/>
</dbReference>
<dbReference type="GO" id="GO:0015104">
    <property type="term" value="F:antimonite transmembrane transporter activity"/>
    <property type="evidence" value="ECO:0007669"/>
    <property type="project" value="TreeGrafter"/>
</dbReference>
<sequence length="378" mass="40028">MPEEKQPPKLPWLSRLLALWIFLAMLTGLLLGAFVPSASTALQRGSFAHVSGPLAAGLLVMMYPILCGVQFSSLSSLRRDSRVWRHVAASVAVNWAVAPLVMTAWAWAFLWDRQDLRMGVVLVGLGRCIAMVFVWSAMAGGDTAYCALLVAINSLLQLVLFAPLSAALLRIDSSSAANISPPYSLVATSVGVFLGLPLAAAVLTQAAFLLLSTRAAYTSFVGKIAPISLLGLVYVIIVLFASQGARVVHQIAAVARVSVPLVVYFVVLFFAVLGVARRAGVPYEVAVVQALTAASNNFELAIAVAVAVYGADSGQALAATVGPLVEVPVLVGLVYVSRWLRERLSWGEAVKQGSIEEGEVKGGAIEESAVKQEADREK</sequence>
<evidence type="ECO:0000256" key="5">
    <source>
        <dbReference type="ARBA" id="ARBA00022692"/>
    </source>
</evidence>
<dbReference type="PANTHER" id="PTHR43057">
    <property type="entry name" value="ARSENITE EFFLUX TRANSPORTER"/>
    <property type="match status" value="1"/>
</dbReference>
<evidence type="ECO:0000256" key="3">
    <source>
        <dbReference type="ARBA" id="ARBA00022448"/>
    </source>
</evidence>
<evidence type="ECO:0000256" key="8">
    <source>
        <dbReference type="ARBA" id="ARBA00023136"/>
    </source>
</evidence>
<dbReference type="GO" id="GO:0046685">
    <property type="term" value="P:response to arsenic-containing substance"/>
    <property type="evidence" value="ECO:0007669"/>
    <property type="project" value="UniProtKB-KW"/>
</dbReference>
<organism evidence="11 12">
    <name type="scientific">Thielaviopsis punctulata</name>
    <dbReference type="NCBI Taxonomy" id="72032"/>
    <lineage>
        <taxon>Eukaryota</taxon>
        <taxon>Fungi</taxon>
        <taxon>Dikarya</taxon>
        <taxon>Ascomycota</taxon>
        <taxon>Pezizomycotina</taxon>
        <taxon>Sordariomycetes</taxon>
        <taxon>Hypocreomycetidae</taxon>
        <taxon>Microascales</taxon>
        <taxon>Ceratocystidaceae</taxon>
        <taxon>Thielaviopsis</taxon>
    </lineage>
</organism>
<dbReference type="InterPro" id="IPR004706">
    <property type="entry name" value="Arsenical-R_Acr3"/>
</dbReference>
<feature type="transmembrane region" description="Helical" evidence="10">
    <location>
        <begin position="251"/>
        <end position="273"/>
    </location>
</feature>
<comment type="similarity">
    <text evidence="2 9">Belongs to the arsenical resistance-3 (ACR3) (TC 2.A.59) family.</text>
</comment>
<feature type="transmembrane region" description="Helical" evidence="10">
    <location>
        <begin position="183"/>
        <end position="212"/>
    </location>
</feature>
<keyword evidence="3 9" id="KW-0813">Transport</keyword>
<dbReference type="Gene3D" id="1.20.1530.20">
    <property type="match status" value="1"/>
</dbReference>
<protein>
    <recommendedName>
        <fullName evidence="13">Arsenical-resistance protein ACR3</fullName>
    </recommendedName>
</protein>
<feature type="transmembrane region" description="Helical" evidence="10">
    <location>
        <begin position="285"/>
        <end position="310"/>
    </location>
</feature>
<comment type="caution">
    <text evidence="11">The sequence shown here is derived from an EMBL/GenBank/DDBJ whole genome shotgun (WGS) entry which is preliminary data.</text>
</comment>
<gene>
    <name evidence="11" type="ORF">TD95_005306</name>
</gene>
<dbReference type="Pfam" id="PF01758">
    <property type="entry name" value="SBF"/>
    <property type="match status" value="1"/>
</dbReference>
<dbReference type="EMBL" id="LAEV01000385">
    <property type="protein sequence ID" value="KKA30439.1"/>
    <property type="molecule type" value="Genomic_DNA"/>
</dbReference>
<dbReference type="GO" id="GO:0015297">
    <property type="term" value="F:antiporter activity"/>
    <property type="evidence" value="ECO:0007669"/>
    <property type="project" value="UniProtKB-UniRule"/>
</dbReference>
<dbReference type="OrthoDB" id="187348at2759"/>
<evidence type="ECO:0000256" key="7">
    <source>
        <dbReference type="ARBA" id="ARBA00022989"/>
    </source>
</evidence>
<feature type="transmembrane region" description="Helical" evidence="10">
    <location>
        <begin position="87"/>
        <end position="110"/>
    </location>
</feature>
<name>A0A0F4ZII7_9PEZI</name>
<feature type="transmembrane region" description="Helical" evidence="10">
    <location>
        <begin position="116"/>
        <end position="135"/>
    </location>
</feature>
<evidence type="ECO:0000313" key="11">
    <source>
        <dbReference type="EMBL" id="KKA30439.1"/>
    </source>
</evidence>
<dbReference type="InterPro" id="IPR002657">
    <property type="entry name" value="BilAc:Na_symport/Acr3"/>
</dbReference>
<feature type="transmembrane region" description="Helical" evidence="10">
    <location>
        <begin position="224"/>
        <end position="245"/>
    </location>
</feature>
<dbReference type="PANTHER" id="PTHR43057:SF1">
    <property type="entry name" value="ARSENICAL-RESISTANCE PROTEIN 3"/>
    <property type="match status" value="1"/>
</dbReference>
<dbReference type="GO" id="GO:0015105">
    <property type="term" value="F:arsenite transmembrane transporter activity"/>
    <property type="evidence" value="ECO:0007669"/>
    <property type="project" value="TreeGrafter"/>
</dbReference>
<dbReference type="AlphaFoldDB" id="A0A0F4ZII7"/>
<evidence type="ECO:0000256" key="1">
    <source>
        <dbReference type="ARBA" id="ARBA00004651"/>
    </source>
</evidence>
<feature type="transmembrane region" description="Helical" evidence="10">
    <location>
        <begin position="12"/>
        <end position="35"/>
    </location>
</feature>
<dbReference type="FunFam" id="1.20.1530.20:FF:000009">
    <property type="entry name" value="Arsenite transporter, ACR3 family"/>
    <property type="match status" value="1"/>
</dbReference>
<proteinExistence type="inferred from homology"/>
<dbReference type="NCBIfam" id="TIGR00832">
    <property type="entry name" value="acr3"/>
    <property type="match status" value="1"/>
</dbReference>
<evidence type="ECO:0000313" key="12">
    <source>
        <dbReference type="Proteomes" id="UP000033483"/>
    </source>
</evidence>
<dbReference type="GO" id="GO:0005886">
    <property type="term" value="C:plasma membrane"/>
    <property type="evidence" value="ECO:0007669"/>
    <property type="project" value="UniProtKB-SubCell"/>
</dbReference>
<comment type="subcellular location">
    <subcellularLocation>
        <location evidence="1 9">Cell membrane</location>
        <topology evidence="1 9">Multi-pass membrane protein</topology>
    </subcellularLocation>
</comment>
<evidence type="ECO:0000256" key="4">
    <source>
        <dbReference type="ARBA" id="ARBA00022475"/>
    </source>
</evidence>
<evidence type="ECO:0000256" key="2">
    <source>
        <dbReference type="ARBA" id="ARBA00010110"/>
    </source>
</evidence>
<keyword evidence="6" id="KW-0059">Arsenical resistance</keyword>
<keyword evidence="12" id="KW-1185">Reference proteome</keyword>
<dbReference type="Proteomes" id="UP000033483">
    <property type="component" value="Unassembled WGS sequence"/>
</dbReference>
<feature type="transmembrane region" description="Helical" evidence="10">
    <location>
        <begin position="147"/>
        <end position="171"/>
    </location>
</feature>
<keyword evidence="7 9" id="KW-1133">Transmembrane helix</keyword>
<evidence type="ECO:0000256" key="9">
    <source>
        <dbReference type="PIRNR" id="PIRNR005508"/>
    </source>
</evidence>
<evidence type="ECO:0000256" key="6">
    <source>
        <dbReference type="ARBA" id="ARBA00022849"/>
    </source>
</evidence>
<feature type="transmembrane region" description="Helical" evidence="10">
    <location>
        <begin position="47"/>
        <end position="66"/>
    </location>
</feature>